<evidence type="ECO:0000256" key="1">
    <source>
        <dbReference type="SAM" id="Phobius"/>
    </source>
</evidence>
<proteinExistence type="predicted"/>
<reference evidence="2" key="1">
    <citation type="submission" date="2018-04" db="EMBL/GenBank/DDBJ databases">
        <title>WGS assembly of Panicum hallii.</title>
        <authorList>
            <person name="Lovell J."/>
            <person name="Jenkins J."/>
            <person name="Lowry D."/>
            <person name="Mamidi S."/>
            <person name="Sreedasyam A."/>
            <person name="Weng X."/>
            <person name="Barry K."/>
            <person name="Bonette J."/>
            <person name="Campitelli B."/>
            <person name="Daum C."/>
            <person name="Gordon S."/>
            <person name="Gould B."/>
            <person name="Lipzen A."/>
            <person name="Macqueen A."/>
            <person name="Palacio-Mejia J."/>
            <person name="Plott C."/>
            <person name="Shakirov E."/>
            <person name="Shu S."/>
            <person name="Yoshinaga Y."/>
            <person name="Zane M."/>
            <person name="Rokhsar D."/>
            <person name="Grimwood J."/>
            <person name="Schmutz J."/>
            <person name="Juenger T."/>
        </authorList>
    </citation>
    <scope>NUCLEOTIDE SEQUENCE [LARGE SCALE GENOMIC DNA]</scope>
    <source>
        <strain evidence="2">FIL2</strain>
    </source>
</reference>
<gene>
    <name evidence="2" type="ORF">PAHAL_8G181600</name>
</gene>
<dbReference type="EMBL" id="CM008053">
    <property type="protein sequence ID" value="PVH34262.1"/>
    <property type="molecule type" value="Genomic_DNA"/>
</dbReference>
<accession>A0A2T8I9B6</accession>
<dbReference type="Gramene" id="PVH34262">
    <property type="protein sequence ID" value="PVH34262"/>
    <property type="gene ID" value="PAHAL_8G181600"/>
</dbReference>
<dbReference type="AlphaFoldDB" id="A0A2T8I9B6"/>
<organism evidence="2">
    <name type="scientific">Panicum hallii</name>
    <dbReference type="NCBI Taxonomy" id="206008"/>
    <lineage>
        <taxon>Eukaryota</taxon>
        <taxon>Viridiplantae</taxon>
        <taxon>Streptophyta</taxon>
        <taxon>Embryophyta</taxon>
        <taxon>Tracheophyta</taxon>
        <taxon>Spermatophyta</taxon>
        <taxon>Magnoliopsida</taxon>
        <taxon>Liliopsida</taxon>
        <taxon>Poales</taxon>
        <taxon>Poaceae</taxon>
        <taxon>PACMAD clade</taxon>
        <taxon>Panicoideae</taxon>
        <taxon>Panicodae</taxon>
        <taxon>Paniceae</taxon>
        <taxon>Panicinae</taxon>
        <taxon>Panicum</taxon>
        <taxon>Panicum sect. Panicum</taxon>
    </lineage>
</organism>
<dbReference type="Proteomes" id="UP000243499">
    <property type="component" value="Chromosome 8"/>
</dbReference>
<evidence type="ECO:0000313" key="2">
    <source>
        <dbReference type="EMBL" id="PVH34262.1"/>
    </source>
</evidence>
<keyword evidence="1" id="KW-0812">Transmembrane</keyword>
<feature type="transmembrane region" description="Helical" evidence="1">
    <location>
        <begin position="20"/>
        <end position="43"/>
    </location>
</feature>
<keyword evidence="1" id="KW-0472">Membrane</keyword>
<sequence length="53" mass="6520">MKYLTKTRFHSTFLFLNNNFSHQLFCVFKVINCPIPFFIFRLYGVTYLMQIEF</sequence>
<keyword evidence="1" id="KW-1133">Transmembrane helix</keyword>
<name>A0A2T8I9B6_9POAL</name>
<protein>
    <submittedName>
        <fullName evidence="2">Uncharacterized protein</fullName>
    </submittedName>
</protein>